<accession>A0A3N2R4S8</accession>
<dbReference type="InterPro" id="IPR011738">
    <property type="entry name" value="Phage_CHP"/>
</dbReference>
<dbReference type="EMBL" id="RDRB01000004">
    <property type="protein sequence ID" value="ROU02398.1"/>
    <property type="molecule type" value="Genomic_DNA"/>
</dbReference>
<dbReference type="OrthoDB" id="8478788at2"/>
<evidence type="ECO:0000256" key="1">
    <source>
        <dbReference type="SAM" id="MobiDB-lite"/>
    </source>
</evidence>
<evidence type="ECO:0008006" key="4">
    <source>
        <dbReference type="Google" id="ProtNLM"/>
    </source>
</evidence>
<feature type="region of interest" description="Disordered" evidence="1">
    <location>
        <begin position="99"/>
        <end position="121"/>
    </location>
</feature>
<organism evidence="2 3">
    <name type="scientific">Histidinibacterium lentulum</name>
    <dbReference type="NCBI Taxonomy" id="2480588"/>
    <lineage>
        <taxon>Bacteria</taxon>
        <taxon>Pseudomonadati</taxon>
        <taxon>Pseudomonadota</taxon>
        <taxon>Alphaproteobacteria</taxon>
        <taxon>Rhodobacterales</taxon>
        <taxon>Paracoccaceae</taxon>
        <taxon>Histidinibacterium</taxon>
    </lineage>
</organism>
<dbReference type="RefSeq" id="WP_123641915.1">
    <property type="nucleotide sequence ID" value="NZ_ML119084.1"/>
</dbReference>
<name>A0A3N2R4S8_9RHOB</name>
<dbReference type="AlphaFoldDB" id="A0A3N2R4S8"/>
<protein>
    <recommendedName>
        <fullName evidence="4">Phage gp6-like head-tail connector protein</fullName>
    </recommendedName>
</protein>
<gene>
    <name evidence="2" type="ORF">EAT49_08625</name>
</gene>
<proteinExistence type="predicted"/>
<dbReference type="NCBIfam" id="TIGR02215">
    <property type="entry name" value="phage_chp_gp8"/>
    <property type="match status" value="1"/>
</dbReference>
<dbReference type="Gene3D" id="1.10.3230.30">
    <property type="entry name" value="Phage gp6-like head-tail connector protein"/>
    <property type="match status" value="1"/>
</dbReference>
<reference evidence="2 3" key="1">
    <citation type="submission" date="2018-10" db="EMBL/GenBank/DDBJ databases">
        <title>Histidinibacterium lentulum gen. nov., sp. nov., a marine bacterium from the culture broth of Picochlorum sp. 122.</title>
        <authorList>
            <person name="Wang G."/>
        </authorList>
    </citation>
    <scope>NUCLEOTIDE SEQUENCE [LARGE SCALE GENOMIC DNA]</scope>
    <source>
        <strain evidence="2 3">B17</strain>
    </source>
</reference>
<sequence length="200" mass="21475">MMLIEETTVPREALPVAEFRDHLRLGTCFGEDGLQDTVLESYLRAAMAAIEARTGKILLERSFSWSVTYWRDTSGQDLPVAPVSAVEDFALMDRDGTDRSGGVGDVQLHPDAQRPRLTGGGGRSLPGIPAGGLAQVTFLAGFGPEWNDLPADLAHAVMLLAAHYYEYRHEAGLAGGALPYSVNALVERHRIVRAGFGGAA</sequence>
<keyword evidence="3" id="KW-1185">Reference proteome</keyword>
<dbReference type="CDD" id="cd08054">
    <property type="entry name" value="gp6"/>
    <property type="match status" value="1"/>
</dbReference>
<dbReference type="Proteomes" id="UP000268016">
    <property type="component" value="Unassembled WGS sequence"/>
</dbReference>
<evidence type="ECO:0000313" key="3">
    <source>
        <dbReference type="Proteomes" id="UP000268016"/>
    </source>
</evidence>
<evidence type="ECO:0000313" key="2">
    <source>
        <dbReference type="EMBL" id="ROU02398.1"/>
    </source>
</evidence>
<comment type="caution">
    <text evidence="2">The sequence shown here is derived from an EMBL/GenBank/DDBJ whole genome shotgun (WGS) entry which is preliminary data.</text>
</comment>